<dbReference type="EMBL" id="JAFNEN010000200">
    <property type="protein sequence ID" value="KAG8189901.1"/>
    <property type="molecule type" value="Genomic_DNA"/>
</dbReference>
<dbReference type="Proteomes" id="UP000827092">
    <property type="component" value="Unassembled WGS sequence"/>
</dbReference>
<organism evidence="1 2">
    <name type="scientific">Oedothorax gibbosus</name>
    <dbReference type="NCBI Taxonomy" id="931172"/>
    <lineage>
        <taxon>Eukaryota</taxon>
        <taxon>Metazoa</taxon>
        <taxon>Ecdysozoa</taxon>
        <taxon>Arthropoda</taxon>
        <taxon>Chelicerata</taxon>
        <taxon>Arachnida</taxon>
        <taxon>Araneae</taxon>
        <taxon>Araneomorphae</taxon>
        <taxon>Entelegynae</taxon>
        <taxon>Araneoidea</taxon>
        <taxon>Linyphiidae</taxon>
        <taxon>Erigoninae</taxon>
        <taxon>Oedothorax</taxon>
    </lineage>
</organism>
<name>A0AAV6V2Q2_9ARAC</name>
<accession>A0AAV6V2Q2</accession>
<evidence type="ECO:0000313" key="1">
    <source>
        <dbReference type="EMBL" id="KAG8189901.1"/>
    </source>
</evidence>
<dbReference type="AlphaFoldDB" id="A0AAV6V2Q2"/>
<sequence length="151" mass="16436">MSKTLAIFGPSLNPETRSAAGCHVKVPDPWVKASIREYIETQRGEQLPCWSLIQSLVSRLSKPFREASKILRKALVGSEGGEAHGGTVSQTPTRLLGSPLVRCSSGKSFMEIASPWTTHLKSVLDFGTKLSNSRIRIADPVKPEGLRAKPQ</sequence>
<proteinExistence type="predicted"/>
<reference evidence="1 2" key="1">
    <citation type="journal article" date="2022" name="Nat. Ecol. Evol.">
        <title>A masculinizing supergene underlies an exaggerated male reproductive morph in a spider.</title>
        <authorList>
            <person name="Hendrickx F."/>
            <person name="De Corte Z."/>
            <person name="Sonet G."/>
            <person name="Van Belleghem S.M."/>
            <person name="Kostlbacher S."/>
            <person name="Vangestel C."/>
        </authorList>
    </citation>
    <scope>NUCLEOTIDE SEQUENCE [LARGE SCALE GENOMIC DNA]</scope>
    <source>
        <strain evidence="1">W744_W776</strain>
    </source>
</reference>
<comment type="caution">
    <text evidence="1">The sequence shown here is derived from an EMBL/GenBank/DDBJ whole genome shotgun (WGS) entry which is preliminary data.</text>
</comment>
<keyword evidence="2" id="KW-1185">Reference proteome</keyword>
<gene>
    <name evidence="1" type="ORF">JTE90_018682</name>
</gene>
<protein>
    <submittedName>
        <fullName evidence="1">Uncharacterized protein</fullName>
    </submittedName>
</protein>
<evidence type="ECO:0000313" key="2">
    <source>
        <dbReference type="Proteomes" id="UP000827092"/>
    </source>
</evidence>